<keyword evidence="2 7" id="KW-0813">Transport</keyword>
<evidence type="ECO:0000256" key="6">
    <source>
        <dbReference type="ARBA" id="ARBA00023136"/>
    </source>
</evidence>
<keyword evidence="6 7" id="KW-0472">Membrane</keyword>
<feature type="domain" description="Tripartite ATP-independent periplasmic transporters DctQ component" evidence="8">
    <location>
        <begin position="1"/>
        <end position="71"/>
    </location>
</feature>
<proteinExistence type="inferred from homology"/>
<comment type="similarity">
    <text evidence="7">Belongs to the TRAP transporter small permease family.</text>
</comment>
<evidence type="ECO:0000259" key="8">
    <source>
        <dbReference type="Pfam" id="PF04290"/>
    </source>
</evidence>
<sequence length="93" mass="10364">MLGMAFVAGQKQHISLTLFLDKVSPMILGWWDIVLQVIFIAFSIWVLIIGGLKISAISMLQISPALGIPMGETLLRASLRGRTDHPLWATEYR</sequence>
<evidence type="ECO:0000256" key="2">
    <source>
        <dbReference type="ARBA" id="ARBA00022448"/>
    </source>
</evidence>
<evidence type="ECO:0000256" key="5">
    <source>
        <dbReference type="ARBA" id="ARBA00022989"/>
    </source>
</evidence>
<keyword evidence="3" id="KW-1003">Cell membrane</keyword>
<accession>A0A379S9Q6</accession>
<evidence type="ECO:0000313" key="10">
    <source>
        <dbReference type="EMBL" id="SUG35645.1"/>
    </source>
</evidence>
<dbReference type="EMBL" id="UGXD01000002">
    <property type="protein sequence ID" value="SUG35645.1"/>
    <property type="molecule type" value="Genomic_DNA"/>
</dbReference>
<keyword evidence="4 7" id="KW-0812">Transmembrane</keyword>
<dbReference type="AlphaFoldDB" id="A0A379S9Q6"/>
<name>A0A379S9Q6_SALER</name>
<dbReference type="Pfam" id="PF04290">
    <property type="entry name" value="DctQ"/>
    <property type="match status" value="1"/>
</dbReference>
<keyword evidence="7" id="KW-0997">Cell inner membrane</keyword>
<protein>
    <recommendedName>
        <fullName evidence="7">TRAP transporter small permease protein</fullName>
    </recommendedName>
</protein>
<evidence type="ECO:0000313" key="11">
    <source>
        <dbReference type="Proteomes" id="UP000254124"/>
    </source>
</evidence>
<dbReference type="Proteomes" id="UP000254762">
    <property type="component" value="Unassembled WGS sequence"/>
</dbReference>
<organism evidence="9 11">
    <name type="scientific">Salmonella enterica subsp. arizonae</name>
    <dbReference type="NCBI Taxonomy" id="59203"/>
    <lineage>
        <taxon>Bacteria</taxon>
        <taxon>Pseudomonadati</taxon>
        <taxon>Pseudomonadota</taxon>
        <taxon>Gammaproteobacteria</taxon>
        <taxon>Enterobacterales</taxon>
        <taxon>Enterobacteriaceae</taxon>
        <taxon>Salmonella</taxon>
    </lineage>
</organism>
<comment type="subcellular location">
    <subcellularLocation>
        <location evidence="7">Cell inner membrane</location>
        <topology evidence="7">Multi-pass membrane protein</topology>
    </subcellularLocation>
    <subcellularLocation>
        <location evidence="1">Cell membrane</location>
        <topology evidence="1">Multi-pass membrane protein</topology>
    </subcellularLocation>
</comment>
<comment type="caution">
    <text evidence="7">Lacks conserved residue(s) required for the propagation of feature annotation.</text>
</comment>
<comment type="subunit">
    <text evidence="7">The complex comprises the extracytoplasmic solute receptor protein and the two transmembrane proteins.</text>
</comment>
<dbReference type="GO" id="GO:0022857">
    <property type="term" value="F:transmembrane transporter activity"/>
    <property type="evidence" value="ECO:0007669"/>
    <property type="project" value="UniProtKB-UniRule"/>
</dbReference>
<dbReference type="Proteomes" id="UP000254124">
    <property type="component" value="Unassembled WGS sequence"/>
</dbReference>
<comment type="function">
    <text evidence="7">Part of the tripartite ATP-independent periplasmic (TRAP) transport system.</text>
</comment>
<gene>
    <name evidence="9" type="ORF">NCTC7295_05341</name>
    <name evidence="10" type="ORF">NCTC7304_05231</name>
</gene>
<keyword evidence="5 7" id="KW-1133">Transmembrane helix</keyword>
<dbReference type="InterPro" id="IPR055348">
    <property type="entry name" value="DctQ"/>
</dbReference>
<dbReference type="EMBL" id="UGWZ01000001">
    <property type="protein sequence ID" value="SUG17566.1"/>
    <property type="molecule type" value="Genomic_DNA"/>
</dbReference>
<dbReference type="GO" id="GO:0005886">
    <property type="term" value="C:plasma membrane"/>
    <property type="evidence" value="ECO:0007669"/>
    <property type="project" value="UniProtKB-SubCell"/>
</dbReference>
<evidence type="ECO:0000256" key="7">
    <source>
        <dbReference type="RuleBase" id="RU369079"/>
    </source>
</evidence>
<reference evidence="11 12" key="1">
    <citation type="submission" date="2018-06" db="EMBL/GenBank/DDBJ databases">
        <authorList>
            <consortium name="Pathogen Informatics"/>
            <person name="Doyle S."/>
        </authorList>
    </citation>
    <scope>NUCLEOTIDE SEQUENCE [LARGE SCALE GENOMIC DNA]</scope>
    <source>
        <strain evidence="9 11">NCTC7295</strain>
        <strain evidence="10 12">NCTC7304</strain>
    </source>
</reference>
<feature type="transmembrane region" description="Helical" evidence="7">
    <location>
        <begin position="28"/>
        <end position="52"/>
    </location>
</feature>
<evidence type="ECO:0000313" key="12">
    <source>
        <dbReference type="Proteomes" id="UP000254762"/>
    </source>
</evidence>
<evidence type="ECO:0000256" key="1">
    <source>
        <dbReference type="ARBA" id="ARBA00004651"/>
    </source>
</evidence>
<evidence type="ECO:0000256" key="4">
    <source>
        <dbReference type="ARBA" id="ARBA00022692"/>
    </source>
</evidence>
<evidence type="ECO:0000313" key="9">
    <source>
        <dbReference type="EMBL" id="SUG17566.1"/>
    </source>
</evidence>
<evidence type="ECO:0000256" key="3">
    <source>
        <dbReference type="ARBA" id="ARBA00022475"/>
    </source>
</evidence>